<comment type="caution">
    <text evidence="2">The sequence shown here is derived from an EMBL/GenBank/DDBJ whole genome shotgun (WGS) entry which is preliminary data.</text>
</comment>
<evidence type="ECO:0000313" key="2">
    <source>
        <dbReference type="EMBL" id="CAL8087581.1"/>
    </source>
</evidence>
<name>A0ABP1Q385_9HEXA</name>
<reference evidence="2 3" key="1">
    <citation type="submission" date="2024-08" db="EMBL/GenBank/DDBJ databases">
        <authorList>
            <person name="Cucini C."/>
            <person name="Frati F."/>
        </authorList>
    </citation>
    <scope>NUCLEOTIDE SEQUENCE [LARGE SCALE GENOMIC DNA]</scope>
</reference>
<feature type="transmembrane region" description="Helical" evidence="1">
    <location>
        <begin position="257"/>
        <end position="277"/>
    </location>
</feature>
<dbReference type="Proteomes" id="UP001642540">
    <property type="component" value="Unassembled WGS sequence"/>
</dbReference>
<keyword evidence="1" id="KW-0472">Membrane</keyword>
<keyword evidence="1" id="KW-1133">Transmembrane helix</keyword>
<feature type="transmembrane region" description="Helical" evidence="1">
    <location>
        <begin position="283"/>
        <end position="301"/>
    </location>
</feature>
<sequence>MYPTLFCFTIWKNKDTIPNQWGGNINRASGDNNNLAYNHYKSNLQLVHVKWLFDTCTNCIKLTKTDEISDLAMTLHKSRKMHCFELDNKFDFKIVIFDFYTTPQVLLDYTFKNFPEMRNYHTDPPLYGPFHIVSKLLSDKVNATLLTKAQAELENISTFSCPLVNPAVQIYEMGGMPLIKFWNTYRKRKVILARQQSLGFNFAYCSRPSIIHEKAWNVSVLVNAFEFKVWAILLLAILCISLKIATRILDGVLIFQYKTFGYVIYTISSAIISTLTLPYTQKSGLFLLWMFMSIILVNYYTGSITSRLISPPEEDAMTEISQVVKNNYSIIFDNIVHLGIMKATVQTYTKPQSGGKFDIRKDLQAIHSLLERLSPASLIKDQTEYIRNVSYTEKVVILYLWPFIMKAINEANNLIAMEQPIVSKRRHCYVGKQIIPSGEVFFGFGNHGSARIQQVFQSTVEAGIYLYWMTEFCQMSYAKRVQDRRKVVSPTQIKYDFLSTVSALRMEGKVLTVFFVWAVCLAGCVMSSVIEVFCSNKNNVISLGPDSQSRMFNTFNGGRFRN</sequence>
<feature type="transmembrane region" description="Helical" evidence="1">
    <location>
        <begin position="510"/>
        <end position="530"/>
    </location>
</feature>
<feature type="transmembrane region" description="Helical" evidence="1">
    <location>
        <begin position="227"/>
        <end position="245"/>
    </location>
</feature>
<organism evidence="2 3">
    <name type="scientific">Orchesella dallaii</name>
    <dbReference type="NCBI Taxonomy" id="48710"/>
    <lineage>
        <taxon>Eukaryota</taxon>
        <taxon>Metazoa</taxon>
        <taxon>Ecdysozoa</taxon>
        <taxon>Arthropoda</taxon>
        <taxon>Hexapoda</taxon>
        <taxon>Collembola</taxon>
        <taxon>Entomobryomorpha</taxon>
        <taxon>Entomobryoidea</taxon>
        <taxon>Orchesellidae</taxon>
        <taxon>Orchesellinae</taxon>
        <taxon>Orchesella</taxon>
    </lineage>
</organism>
<evidence type="ECO:0000256" key="1">
    <source>
        <dbReference type="SAM" id="Phobius"/>
    </source>
</evidence>
<proteinExistence type="predicted"/>
<keyword evidence="3" id="KW-1185">Reference proteome</keyword>
<protein>
    <submittedName>
        <fullName evidence="2">Uncharacterized protein</fullName>
    </submittedName>
</protein>
<gene>
    <name evidence="2" type="ORF">ODALV1_LOCUS6789</name>
</gene>
<accession>A0ABP1Q385</accession>
<keyword evidence="1" id="KW-0812">Transmembrane</keyword>
<evidence type="ECO:0000313" key="3">
    <source>
        <dbReference type="Proteomes" id="UP001642540"/>
    </source>
</evidence>
<dbReference type="EMBL" id="CAXLJM020000021">
    <property type="protein sequence ID" value="CAL8087581.1"/>
    <property type="molecule type" value="Genomic_DNA"/>
</dbReference>